<gene>
    <name evidence="1" type="ORF">UFOPK2880_01367</name>
</gene>
<proteinExistence type="predicted"/>
<sequence length="92" mass="10206">MLDSHELHDAQMFFGLWFPSLVAINHQDARIDSANASQHVADESSVARNIDECDAVATGQLHMRKTKVDGETTFLFFDPAIRIDASKSANQC</sequence>
<accession>A0A6J6W941</accession>
<dbReference type="AntiFam" id="ANF00072">
    <property type="entry name" value="Shadow ORF (opposite TypA)"/>
</dbReference>
<protein>
    <submittedName>
        <fullName evidence="1">Unannotated protein</fullName>
    </submittedName>
</protein>
<evidence type="ECO:0000313" key="1">
    <source>
        <dbReference type="EMBL" id="CAB4779876.1"/>
    </source>
</evidence>
<dbReference type="AlphaFoldDB" id="A0A6J6W941"/>
<name>A0A6J6W941_9ZZZZ</name>
<organism evidence="1">
    <name type="scientific">freshwater metagenome</name>
    <dbReference type="NCBI Taxonomy" id="449393"/>
    <lineage>
        <taxon>unclassified sequences</taxon>
        <taxon>metagenomes</taxon>
        <taxon>ecological metagenomes</taxon>
    </lineage>
</organism>
<dbReference type="EMBL" id="CAEZZP010000100">
    <property type="protein sequence ID" value="CAB4779876.1"/>
    <property type="molecule type" value="Genomic_DNA"/>
</dbReference>
<reference evidence="1" key="1">
    <citation type="submission" date="2020-05" db="EMBL/GenBank/DDBJ databases">
        <authorList>
            <person name="Chiriac C."/>
            <person name="Salcher M."/>
            <person name="Ghai R."/>
            <person name="Kavagutti S V."/>
        </authorList>
    </citation>
    <scope>NUCLEOTIDE SEQUENCE</scope>
</reference>